<feature type="binding site" description="in other chain" evidence="8">
    <location>
        <begin position="13"/>
        <end position="16"/>
    </location>
    <ligand>
        <name>IMP</name>
        <dbReference type="ChEBI" id="CHEBI:58053"/>
        <note>ligand shared between dimeric partners</note>
    </ligand>
</feature>
<feature type="binding site" evidence="8">
    <location>
        <begin position="40"/>
        <end position="42"/>
    </location>
    <ligand>
        <name>GTP</name>
        <dbReference type="ChEBI" id="CHEBI:37565"/>
    </ligand>
</feature>
<name>A0A6B3L525_9BACT</name>
<dbReference type="Gene3D" id="3.40.440.10">
    <property type="entry name" value="Adenylosuccinate Synthetase, subunit A, domain 1"/>
    <property type="match status" value="1"/>
</dbReference>
<comment type="function">
    <text evidence="8">Plays an important role in the de novo pathway of purine nucleotide biosynthesis. Catalyzes the first committed step in the biosynthesis of AMP from IMP.</text>
</comment>
<comment type="similarity">
    <text evidence="8 9">Belongs to the adenylosuccinate synthetase family.</text>
</comment>
<dbReference type="Gene3D" id="3.90.170.10">
    <property type="entry name" value="Adenylosuccinate Synthetase, subunit A, domain 3"/>
    <property type="match status" value="1"/>
</dbReference>
<protein>
    <recommendedName>
        <fullName evidence="8 9">Adenylosuccinate synthetase</fullName>
        <shortName evidence="8">AMPSase</shortName>
        <shortName evidence="8">AdSS</shortName>
        <ecNumber evidence="8 9">6.3.4.4</ecNumber>
    </recommendedName>
    <alternativeName>
        <fullName evidence="8">IMP--aspartate ligase</fullName>
    </alternativeName>
</protein>
<feature type="binding site" evidence="8">
    <location>
        <position position="144"/>
    </location>
    <ligand>
        <name>IMP</name>
        <dbReference type="ChEBI" id="CHEBI:58053"/>
        <note>ligand shared between dimeric partners</note>
    </ligand>
</feature>
<dbReference type="PANTHER" id="PTHR11846:SF0">
    <property type="entry name" value="ADENYLOSUCCINATE SYNTHETASE"/>
    <property type="match status" value="1"/>
</dbReference>
<dbReference type="SUPFAM" id="SSF52540">
    <property type="entry name" value="P-loop containing nucleoside triphosphate hydrolases"/>
    <property type="match status" value="1"/>
</dbReference>
<dbReference type="InterPro" id="IPR033128">
    <property type="entry name" value="Adenylosuccin_syn_Lys_AS"/>
</dbReference>
<dbReference type="GO" id="GO:0005525">
    <property type="term" value="F:GTP binding"/>
    <property type="evidence" value="ECO:0007669"/>
    <property type="project" value="UniProtKB-UniRule"/>
</dbReference>
<reference evidence="10 11" key="1">
    <citation type="submission" date="2020-12" db="EMBL/GenBank/DDBJ databases">
        <title>Sulforoseuscoccus oceanibium gen. nov., sp. nov., a representative of the phylum Verrucomicrobia with special cytoplasmic membrane, and proposal of Sulforoseuscoccusaceae fam. nov.</title>
        <authorList>
            <person name="Xi F."/>
        </authorList>
    </citation>
    <scope>NUCLEOTIDE SEQUENCE [LARGE SCALE GENOMIC DNA]</scope>
    <source>
        <strain evidence="10 11">T37</strain>
    </source>
</reference>
<dbReference type="Pfam" id="PF00709">
    <property type="entry name" value="Adenylsucc_synt"/>
    <property type="match status" value="1"/>
</dbReference>
<dbReference type="FunFam" id="1.10.300.10:FF:000001">
    <property type="entry name" value="Adenylosuccinate synthetase"/>
    <property type="match status" value="1"/>
</dbReference>
<comment type="subunit">
    <text evidence="1 8">Homodimer.</text>
</comment>
<evidence type="ECO:0000256" key="4">
    <source>
        <dbReference type="ARBA" id="ARBA00022741"/>
    </source>
</evidence>
<feature type="active site" description="Proton donor" evidence="8">
    <location>
        <position position="41"/>
    </location>
</feature>
<dbReference type="InterPro" id="IPR018220">
    <property type="entry name" value="Adenylosuccin_syn_GTP-bd"/>
</dbReference>
<feature type="binding site" evidence="8">
    <location>
        <begin position="330"/>
        <end position="332"/>
    </location>
    <ligand>
        <name>GTP</name>
        <dbReference type="ChEBI" id="CHEBI:37565"/>
    </ligand>
</feature>
<dbReference type="GO" id="GO:0046040">
    <property type="term" value="P:IMP metabolic process"/>
    <property type="evidence" value="ECO:0007669"/>
    <property type="project" value="TreeGrafter"/>
</dbReference>
<evidence type="ECO:0000256" key="6">
    <source>
        <dbReference type="ARBA" id="ARBA00022842"/>
    </source>
</evidence>
<dbReference type="PANTHER" id="PTHR11846">
    <property type="entry name" value="ADENYLOSUCCINATE SYNTHETASE"/>
    <property type="match status" value="1"/>
</dbReference>
<keyword evidence="4 8" id="KW-0547">Nucleotide-binding</keyword>
<feature type="active site" description="Proton acceptor" evidence="8">
    <location>
        <position position="13"/>
    </location>
</feature>
<dbReference type="InterPro" id="IPR001114">
    <property type="entry name" value="Adenylosuccinate_synthetase"/>
</dbReference>
<dbReference type="EMBL" id="CP066776">
    <property type="protein sequence ID" value="QQL44379.1"/>
    <property type="molecule type" value="Genomic_DNA"/>
</dbReference>
<feature type="binding site" evidence="8">
    <location>
        <begin position="298"/>
        <end position="304"/>
    </location>
    <ligand>
        <name>substrate</name>
    </ligand>
</feature>
<dbReference type="GO" id="GO:0005737">
    <property type="term" value="C:cytoplasm"/>
    <property type="evidence" value="ECO:0007669"/>
    <property type="project" value="UniProtKB-SubCell"/>
</dbReference>
<feature type="binding site" description="in other chain" evidence="8">
    <location>
        <position position="224"/>
    </location>
    <ligand>
        <name>IMP</name>
        <dbReference type="ChEBI" id="CHEBI:58053"/>
        <note>ligand shared between dimeric partners</note>
    </ligand>
</feature>
<evidence type="ECO:0000256" key="3">
    <source>
        <dbReference type="ARBA" id="ARBA00022723"/>
    </source>
</evidence>
<dbReference type="CDD" id="cd03108">
    <property type="entry name" value="AdSS"/>
    <property type="match status" value="1"/>
</dbReference>
<keyword evidence="8" id="KW-0963">Cytoplasm</keyword>
<comment type="pathway">
    <text evidence="8 9">Purine metabolism; AMP biosynthesis via de novo pathway; AMP from IMP: step 1/2.</text>
</comment>
<keyword evidence="11" id="KW-1185">Reference proteome</keyword>
<feature type="binding site" description="in other chain" evidence="8">
    <location>
        <position position="130"/>
    </location>
    <ligand>
        <name>IMP</name>
        <dbReference type="ChEBI" id="CHEBI:58053"/>
        <note>ligand shared between dimeric partners</note>
    </ligand>
</feature>
<feature type="binding site" description="in other chain" evidence="8">
    <location>
        <position position="239"/>
    </location>
    <ligand>
        <name>IMP</name>
        <dbReference type="ChEBI" id="CHEBI:58053"/>
        <note>ligand shared between dimeric partners</note>
    </ligand>
</feature>
<dbReference type="EC" id="6.3.4.4" evidence="8 9"/>
<keyword evidence="2 8" id="KW-0436">Ligase</keyword>
<dbReference type="UniPathway" id="UPA00075">
    <property type="reaction ID" value="UER00335"/>
</dbReference>
<comment type="subcellular location">
    <subcellularLocation>
        <location evidence="8">Cytoplasm</location>
    </subcellularLocation>
</comment>
<feature type="binding site" evidence="8">
    <location>
        <position position="40"/>
    </location>
    <ligand>
        <name>Mg(2+)</name>
        <dbReference type="ChEBI" id="CHEBI:18420"/>
    </ligand>
</feature>
<dbReference type="GO" id="GO:0044208">
    <property type="term" value="P:'de novo' AMP biosynthetic process"/>
    <property type="evidence" value="ECO:0007669"/>
    <property type="project" value="UniProtKB-UniRule"/>
</dbReference>
<dbReference type="RefSeq" id="WP_164362055.1">
    <property type="nucleotide sequence ID" value="NZ_CP066776.1"/>
</dbReference>
<comment type="cofactor">
    <cofactor evidence="8">
        <name>Mg(2+)</name>
        <dbReference type="ChEBI" id="CHEBI:18420"/>
    </cofactor>
    <text evidence="8">Binds 1 Mg(2+) ion per subunit.</text>
</comment>
<feature type="binding site" evidence="8">
    <location>
        <begin position="12"/>
        <end position="18"/>
    </location>
    <ligand>
        <name>GTP</name>
        <dbReference type="ChEBI" id="CHEBI:37565"/>
    </ligand>
</feature>
<feature type="binding site" description="in other chain" evidence="8">
    <location>
        <begin position="38"/>
        <end position="41"/>
    </location>
    <ligand>
        <name>IMP</name>
        <dbReference type="ChEBI" id="CHEBI:58053"/>
        <note>ligand shared between dimeric partners</note>
    </ligand>
</feature>
<evidence type="ECO:0000256" key="5">
    <source>
        <dbReference type="ARBA" id="ARBA00022755"/>
    </source>
</evidence>
<dbReference type="Proteomes" id="UP000475117">
    <property type="component" value="Chromosome"/>
</dbReference>
<feature type="binding site" evidence="8">
    <location>
        <position position="304"/>
    </location>
    <ligand>
        <name>GTP</name>
        <dbReference type="ChEBI" id="CHEBI:37565"/>
    </ligand>
</feature>
<keyword evidence="7 8" id="KW-0342">GTP-binding</keyword>
<proteinExistence type="inferred from homology"/>
<dbReference type="InterPro" id="IPR042111">
    <property type="entry name" value="Adenylosuccinate_synth_dom3"/>
</dbReference>
<accession>A0A6B3L525</accession>
<dbReference type="NCBIfam" id="TIGR00184">
    <property type="entry name" value="purA"/>
    <property type="match status" value="1"/>
</dbReference>
<evidence type="ECO:0000256" key="9">
    <source>
        <dbReference type="RuleBase" id="RU000520"/>
    </source>
</evidence>
<comment type="catalytic activity">
    <reaction evidence="8 9">
        <text>IMP + L-aspartate + GTP = N(6)-(1,2-dicarboxyethyl)-AMP + GDP + phosphate + 2 H(+)</text>
        <dbReference type="Rhea" id="RHEA:15753"/>
        <dbReference type="ChEBI" id="CHEBI:15378"/>
        <dbReference type="ChEBI" id="CHEBI:29991"/>
        <dbReference type="ChEBI" id="CHEBI:37565"/>
        <dbReference type="ChEBI" id="CHEBI:43474"/>
        <dbReference type="ChEBI" id="CHEBI:57567"/>
        <dbReference type="ChEBI" id="CHEBI:58053"/>
        <dbReference type="ChEBI" id="CHEBI:58189"/>
        <dbReference type="EC" id="6.3.4.4"/>
    </reaction>
</comment>
<dbReference type="Gene3D" id="1.10.300.10">
    <property type="entry name" value="Adenylosuccinate Synthetase, subunit A, domain 2"/>
    <property type="match status" value="1"/>
</dbReference>
<keyword evidence="6 8" id="KW-0460">Magnesium</keyword>
<evidence type="ECO:0000313" key="10">
    <source>
        <dbReference type="EMBL" id="QQL44379.1"/>
    </source>
</evidence>
<keyword evidence="5 8" id="KW-0658">Purine biosynthesis</keyword>
<dbReference type="FunFam" id="3.90.170.10:FF:000001">
    <property type="entry name" value="Adenylosuccinate synthetase"/>
    <property type="match status" value="1"/>
</dbReference>
<dbReference type="PROSITE" id="PS00513">
    <property type="entry name" value="ADENYLOSUCCIN_SYN_2"/>
    <property type="match status" value="1"/>
</dbReference>
<feature type="binding site" evidence="8">
    <location>
        <begin position="412"/>
        <end position="414"/>
    </location>
    <ligand>
        <name>GTP</name>
        <dbReference type="ChEBI" id="CHEBI:37565"/>
    </ligand>
</feature>
<feature type="binding site" description="in other chain" evidence="8">
    <location>
        <position position="302"/>
    </location>
    <ligand>
        <name>IMP</name>
        <dbReference type="ChEBI" id="CHEBI:58053"/>
        <note>ligand shared between dimeric partners</note>
    </ligand>
</feature>
<dbReference type="SMART" id="SM00788">
    <property type="entry name" value="Adenylsucc_synt"/>
    <property type="match status" value="1"/>
</dbReference>
<dbReference type="HAMAP" id="MF_00011">
    <property type="entry name" value="Adenylosucc_synth"/>
    <property type="match status" value="1"/>
</dbReference>
<dbReference type="InterPro" id="IPR027417">
    <property type="entry name" value="P-loop_NTPase"/>
</dbReference>
<keyword evidence="3 8" id="KW-0479">Metal-binding</keyword>
<evidence type="ECO:0000256" key="7">
    <source>
        <dbReference type="ARBA" id="ARBA00023134"/>
    </source>
</evidence>
<dbReference type="AlphaFoldDB" id="A0A6B3L525"/>
<dbReference type="InterPro" id="IPR042110">
    <property type="entry name" value="Adenylosuccinate_synth_dom2"/>
</dbReference>
<evidence type="ECO:0000256" key="8">
    <source>
        <dbReference type="HAMAP-Rule" id="MF_00011"/>
    </source>
</evidence>
<dbReference type="InterPro" id="IPR042109">
    <property type="entry name" value="Adenylosuccinate_synth_dom1"/>
</dbReference>
<evidence type="ECO:0000256" key="2">
    <source>
        <dbReference type="ARBA" id="ARBA00022598"/>
    </source>
</evidence>
<organism evidence="10 11">
    <name type="scientific">Sulfuriroseicoccus oceanibius</name>
    <dbReference type="NCBI Taxonomy" id="2707525"/>
    <lineage>
        <taxon>Bacteria</taxon>
        <taxon>Pseudomonadati</taxon>
        <taxon>Verrucomicrobiota</taxon>
        <taxon>Verrucomicrobiia</taxon>
        <taxon>Verrucomicrobiales</taxon>
        <taxon>Verrucomicrobiaceae</taxon>
        <taxon>Sulfuriroseicoccus</taxon>
    </lineage>
</organism>
<dbReference type="NCBIfam" id="NF002223">
    <property type="entry name" value="PRK01117.1"/>
    <property type="match status" value="1"/>
</dbReference>
<evidence type="ECO:0000256" key="1">
    <source>
        <dbReference type="ARBA" id="ARBA00011738"/>
    </source>
</evidence>
<gene>
    <name evidence="8" type="primary">purA</name>
    <name evidence="10" type="ORF">G3M56_010855</name>
</gene>
<dbReference type="GO" id="GO:0004019">
    <property type="term" value="F:adenylosuccinate synthase activity"/>
    <property type="evidence" value="ECO:0007669"/>
    <property type="project" value="UniProtKB-UniRule"/>
</dbReference>
<evidence type="ECO:0000313" key="11">
    <source>
        <dbReference type="Proteomes" id="UP000475117"/>
    </source>
</evidence>
<sequence length="424" mass="45418">MSNTIILGTQWGDEGKGKVVDFLTEEAAVVVRAQGGNNAGHTVIANGKKYTLHLIPSGILWSGKTCIIGNGVVLDPGALLAEIDTLITEGIEVSAEKLKISDRAHITLPIHRALDKAREALRGSNAIGTTGRGIGPTYAEKINRTGLRMVDLLVPERVEERVTECVKLGNPILEAAGMDPLDPAPMVEELLKHAERLRPHVCDTVSFLAGAIEAGVSILFEGAQGTYLDIDHGSYPFVTSSNTSAGGTLTGSGVPPRAIDRVIGVTKAYTTRVGAGPFPSENAAFSEYMHEKGLEFGATTGRPRRCGWLDVPLLRYARMVNGIDELAMTVLDGLDERDEVSICTHYLINGERVDLPPAAVEDLEAAIPQFESMPGWKCDTTQCKSFDDLPPAAVAYLERIEELTGMPVTILGVGPDREQTLVKG</sequence>
<feature type="binding site" evidence="8">
    <location>
        <position position="13"/>
    </location>
    <ligand>
        <name>Mg(2+)</name>
        <dbReference type="ChEBI" id="CHEBI:18420"/>
    </ligand>
</feature>
<dbReference type="KEGG" id="soa:G3M56_010855"/>
<dbReference type="GO" id="GO:0000287">
    <property type="term" value="F:magnesium ion binding"/>
    <property type="evidence" value="ECO:0007669"/>
    <property type="project" value="UniProtKB-UniRule"/>
</dbReference>
<dbReference type="PROSITE" id="PS01266">
    <property type="entry name" value="ADENYLOSUCCIN_SYN_1"/>
    <property type="match status" value="1"/>
</dbReference>